<evidence type="ECO:0000313" key="2">
    <source>
        <dbReference type="EMBL" id="KAJ7609263.1"/>
    </source>
</evidence>
<gene>
    <name evidence="2" type="ORF">FB45DRAFT_876657</name>
</gene>
<evidence type="ECO:0000313" key="3">
    <source>
        <dbReference type="Proteomes" id="UP001221142"/>
    </source>
</evidence>
<dbReference type="AlphaFoldDB" id="A0AAD7B338"/>
<dbReference type="Proteomes" id="UP001221142">
    <property type="component" value="Unassembled WGS sequence"/>
</dbReference>
<dbReference type="Gene3D" id="6.10.140.130">
    <property type="match status" value="1"/>
</dbReference>
<feature type="region of interest" description="Disordered" evidence="1">
    <location>
        <begin position="196"/>
        <end position="220"/>
    </location>
</feature>
<organism evidence="2 3">
    <name type="scientific">Roridomyces roridus</name>
    <dbReference type="NCBI Taxonomy" id="1738132"/>
    <lineage>
        <taxon>Eukaryota</taxon>
        <taxon>Fungi</taxon>
        <taxon>Dikarya</taxon>
        <taxon>Basidiomycota</taxon>
        <taxon>Agaricomycotina</taxon>
        <taxon>Agaricomycetes</taxon>
        <taxon>Agaricomycetidae</taxon>
        <taxon>Agaricales</taxon>
        <taxon>Marasmiineae</taxon>
        <taxon>Mycenaceae</taxon>
        <taxon>Roridomyces</taxon>
    </lineage>
</organism>
<name>A0AAD7B338_9AGAR</name>
<keyword evidence="3" id="KW-1185">Reference proteome</keyword>
<accession>A0AAD7B338</accession>
<sequence length="349" mass="37871">MECSAVDFGIIRRRHHISVRWQEAASKWLQIPSGGAFLGCVVDPASTRKGDVTSKERLQVARKAIADADAQLQPVNAAFESDKRGGDGIAAVRRKIEETKAKIEDAEWRHELQTASGIKYYALLDLQNRWQRFEERNWIRVDKWQIKYPLLTPSGFSGISGVPTSTPGEPGHPGSLWCHRLDSISLLRLFVPLRSPSSRSSGHSPSGHPYPGFQSASDPAPNITAEEVAELVGQKSPVEVVDIASELLLPAGIPESGPTTYNLNLKPAKTYTMSELSPMGARYLQNRSSGPSARLPMTQLAEDPSPPVMARRRPGTGTPSAKEPDPDPAVKILASEGCTAGPAPVMTAR</sequence>
<evidence type="ECO:0000256" key="1">
    <source>
        <dbReference type="SAM" id="MobiDB-lite"/>
    </source>
</evidence>
<reference evidence="2" key="1">
    <citation type="submission" date="2023-03" db="EMBL/GenBank/DDBJ databases">
        <title>Massive genome expansion in bonnet fungi (Mycena s.s.) driven by repeated elements and novel gene families across ecological guilds.</title>
        <authorList>
            <consortium name="Lawrence Berkeley National Laboratory"/>
            <person name="Harder C.B."/>
            <person name="Miyauchi S."/>
            <person name="Viragh M."/>
            <person name="Kuo A."/>
            <person name="Thoen E."/>
            <person name="Andreopoulos B."/>
            <person name="Lu D."/>
            <person name="Skrede I."/>
            <person name="Drula E."/>
            <person name="Henrissat B."/>
            <person name="Morin E."/>
            <person name="Kohler A."/>
            <person name="Barry K."/>
            <person name="LaButti K."/>
            <person name="Morin E."/>
            <person name="Salamov A."/>
            <person name="Lipzen A."/>
            <person name="Mereny Z."/>
            <person name="Hegedus B."/>
            <person name="Baldrian P."/>
            <person name="Stursova M."/>
            <person name="Weitz H."/>
            <person name="Taylor A."/>
            <person name="Grigoriev I.V."/>
            <person name="Nagy L.G."/>
            <person name="Martin F."/>
            <person name="Kauserud H."/>
        </authorList>
    </citation>
    <scope>NUCLEOTIDE SEQUENCE</scope>
    <source>
        <strain evidence="2">9284</strain>
    </source>
</reference>
<protein>
    <submittedName>
        <fullName evidence="2">Uncharacterized protein</fullName>
    </submittedName>
</protein>
<proteinExistence type="predicted"/>
<dbReference type="EMBL" id="JARKIF010000041">
    <property type="protein sequence ID" value="KAJ7609263.1"/>
    <property type="molecule type" value="Genomic_DNA"/>
</dbReference>
<feature type="region of interest" description="Disordered" evidence="1">
    <location>
        <begin position="286"/>
        <end position="329"/>
    </location>
</feature>
<comment type="caution">
    <text evidence="2">The sequence shown here is derived from an EMBL/GenBank/DDBJ whole genome shotgun (WGS) entry which is preliminary data.</text>
</comment>
<feature type="compositionally biased region" description="Low complexity" evidence="1">
    <location>
        <begin position="196"/>
        <end position="207"/>
    </location>
</feature>